<protein>
    <submittedName>
        <fullName evidence="4">Sugar ABC transporter ATP-binding protein</fullName>
    </submittedName>
</protein>
<gene>
    <name evidence="4" type="ORF">HGA05_01730</name>
</gene>
<keyword evidence="2 4" id="KW-0067">ATP-binding</keyword>
<dbReference type="PANTHER" id="PTHR43790:SF8">
    <property type="entry name" value="SUGAR ABC TRANSPORTER ATP-BINDING PROTEIN"/>
    <property type="match status" value="1"/>
</dbReference>
<dbReference type="RefSeq" id="WP_006372708.1">
    <property type="nucleotide sequence ID" value="NZ_JAAXPC010000001.1"/>
</dbReference>
<evidence type="ECO:0000256" key="1">
    <source>
        <dbReference type="ARBA" id="ARBA00022741"/>
    </source>
</evidence>
<dbReference type="Pfam" id="PF00005">
    <property type="entry name" value="ABC_tran"/>
    <property type="match status" value="1"/>
</dbReference>
<dbReference type="CDD" id="cd03216">
    <property type="entry name" value="ABC_Carb_Monos_I"/>
    <property type="match status" value="1"/>
</dbReference>
<dbReference type="PROSITE" id="PS50893">
    <property type="entry name" value="ABC_TRANSPORTER_2"/>
    <property type="match status" value="1"/>
</dbReference>
<dbReference type="Gene3D" id="3.40.50.300">
    <property type="entry name" value="P-loop containing nucleotide triphosphate hydrolases"/>
    <property type="match status" value="1"/>
</dbReference>
<dbReference type="SMART" id="SM00382">
    <property type="entry name" value="AAA"/>
    <property type="match status" value="1"/>
</dbReference>
<sequence length="269" mass="28485">MISTPPPATPPPSPSPITRTPLLEAKALCKSYGHVEVLRGVDFTVYPGEVTALIGDNGAGKSTLVKTLSGVVAPDSGELLLNGRPTTIDSPLHARELGIETVYQDLALAPELSAADNAFIGRELLKPGVLGRLGVLDKATMRTRARDAFRSLGTELKDLDAPIAALSGGQRQSVAICRSAMWARHLVFMDEPTAALGVVQTRKVLQLIRRVADTGIAVVFISHNMPEVLEVADRVQVLRLGRRVADLTANECNVDDLVGAMTGALDGVA</sequence>
<evidence type="ECO:0000256" key="2">
    <source>
        <dbReference type="ARBA" id="ARBA00022840"/>
    </source>
</evidence>
<dbReference type="InterPro" id="IPR003439">
    <property type="entry name" value="ABC_transporter-like_ATP-bd"/>
</dbReference>
<accession>A0A846WER0</accession>
<reference evidence="4 5" key="1">
    <citation type="submission" date="2020-04" db="EMBL/GenBank/DDBJ databases">
        <title>MicrobeNet Type strains.</title>
        <authorList>
            <person name="Nicholson A.C."/>
        </authorList>
    </citation>
    <scope>NUCLEOTIDE SEQUENCE [LARGE SCALE GENOMIC DNA]</scope>
    <source>
        <strain evidence="4 5">ATCC BAA-14</strain>
    </source>
</reference>
<name>A0A846WER0_9ACTN</name>
<dbReference type="InterPro" id="IPR027417">
    <property type="entry name" value="P-loop_NTPase"/>
</dbReference>
<keyword evidence="1" id="KW-0547">Nucleotide-binding</keyword>
<evidence type="ECO:0000313" key="5">
    <source>
        <dbReference type="Proteomes" id="UP000563898"/>
    </source>
</evidence>
<comment type="caution">
    <text evidence="4">The sequence shown here is derived from an EMBL/GenBank/DDBJ whole genome shotgun (WGS) entry which is preliminary data.</text>
</comment>
<dbReference type="PANTHER" id="PTHR43790">
    <property type="entry name" value="CARBOHYDRATE TRANSPORT ATP-BINDING PROTEIN MG119-RELATED"/>
    <property type="match status" value="1"/>
</dbReference>
<organism evidence="4 5">
    <name type="scientific">Gordonia polyisoprenivorans</name>
    <dbReference type="NCBI Taxonomy" id="84595"/>
    <lineage>
        <taxon>Bacteria</taxon>
        <taxon>Bacillati</taxon>
        <taxon>Actinomycetota</taxon>
        <taxon>Actinomycetes</taxon>
        <taxon>Mycobacteriales</taxon>
        <taxon>Gordoniaceae</taxon>
        <taxon>Gordonia</taxon>
    </lineage>
</organism>
<dbReference type="GO" id="GO:0016887">
    <property type="term" value="F:ATP hydrolysis activity"/>
    <property type="evidence" value="ECO:0007669"/>
    <property type="project" value="InterPro"/>
</dbReference>
<dbReference type="Proteomes" id="UP000563898">
    <property type="component" value="Unassembled WGS sequence"/>
</dbReference>
<dbReference type="InterPro" id="IPR050107">
    <property type="entry name" value="ABC_carbohydrate_import_ATPase"/>
</dbReference>
<dbReference type="EMBL" id="JAAXPC010000001">
    <property type="protein sequence ID" value="NKY00302.1"/>
    <property type="molecule type" value="Genomic_DNA"/>
</dbReference>
<dbReference type="AlphaFoldDB" id="A0A846WER0"/>
<feature type="domain" description="ABC transporter" evidence="3">
    <location>
        <begin position="23"/>
        <end position="265"/>
    </location>
</feature>
<evidence type="ECO:0000313" key="4">
    <source>
        <dbReference type="EMBL" id="NKY00302.1"/>
    </source>
</evidence>
<proteinExistence type="predicted"/>
<dbReference type="GO" id="GO:0005524">
    <property type="term" value="F:ATP binding"/>
    <property type="evidence" value="ECO:0007669"/>
    <property type="project" value="UniProtKB-KW"/>
</dbReference>
<dbReference type="InterPro" id="IPR003593">
    <property type="entry name" value="AAA+_ATPase"/>
</dbReference>
<dbReference type="SUPFAM" id="SSF52540">
    <property type="entry name" value="P-loop containing nucleoside triphosphate hydrolases"/>
    <property type="match status" value="1"/>
</dbReference>
<evidence type="ECO:0000259" key="3">
    <source>
        <dbReference type="PROSITE" id="PS50893"/>
    </source>
</evidence>